<comment type="caution">
    <text evidence="3">The sequence shown here is derived from an EMBL/GenBank/DDBJ whole genome shotgun (WGS) entry which is preliminary data.</text>
</comment>
<dbReference type="PANTHER" id="PTHR40763:SF4">
    <property type="entry name" value="DUF1707 DOMAIN-CONTAINING PROTEIN"/>
    <property type="match status" value="1"/>
</dbReference>
<feature type="transmembrane region" description="Helical" evidence="1">
    <location>
        <begin position="90"/>
        <end position="107"/>
    </location>
</feature>
<evidence type="ECO:0000256" key="1">
    <source>
        <dbReference type="SAM" id="Phobius"/>
    </source>
</evidence>
<dbReference type="RefSeq" id="WP_267562988.1">
    <property type="nucleotide sequence ID" value="NZ_JAPNTZ010000004.1"/>
</dbReference>
<accession>A0ABT4AXG0</accession>
<keyword evidence="1" id="KW-0812">Transmembrane</keyword>
<sequence length="166" mass="18620">MQPNTASWTNDKRLRTSDKEREQVAEILRAAMAEGRLDLTEGEERLAKAYAAKFRDELGPLTADLPNGGLTALANTPEAKIATRRSLRRHAWIIASIAMILTGLWIISGAQFFWPAIPLTFLLIGLFKHARYRRWQMEYSLGHGVAPWNGPGWGGPQRFHSGHRGC</sequence>
<reference evidence="3" key="1">
    <citation type="submission" date="2022-11" db="EMBL/GenBank/DDBJ databases">
        <authorList>
            <person name="Somphong A."/>
            <person name="Phongsopitanun W."/>
        </authorList>
    </citation>
    <scope>NUCLEOTIDE SEQUENCE</scope>
    <source>
        <strain evidence="3">Pm04-4</strain>
    </source>
</reference>
<gene>
    <name evidence="3" type="ORF">OWR29_13090</name>
</gene>
<keyword evidence="4" id="KW-1185">Reference proteome</keyword>
<organism evidence="3 4">
    <name type="scientific">Paractinoplanes pyxinae</name>
    <dbReference type="NCBI Taxonomy" id="2997416"/>
    <lineage>
        <taxon>Bacteria</taxon>
        <taxon>Bacillati</taxon>
        <taxon>Actinomycetota</taxon>
        <taxon>Actinomycetes</taxon>
        <taxon>Micromonosporales</taxon>
        <taxon>Micromonosporaceae</taxon>
        <taxon>Paractinoplanes</taxon>
    </lineage>
</organism>
<feature type="domain" description="DUF1707" evidence="2">
    <location>
        <begin position="14"/>
        <end position="66"/>
    </location>
</feature>
<dbReference type="EMBL" id="JAPNTZ010000004">
    <property type="protein sequence ID" value="MCY1138937.1"/>
    <property type="molecule type" value="Genomic_DNA"/>
</dbReference>
<proteinExistence type="predicted"/>
<name>A0ABT4AXG0_9ACTN</name>
<evidence type="ECO:0000313" key="4">
    <source>
        <dbReference type="Proteomes" id="UP001151002"/>
    </source>
</evidence>
<evidence type="ECO:0000313" key="3">
    <source>
        <dbReference type="EMBL" id="MCY1138937.1"/>
    </source>
</evidence>
<dbReference type="InterPro" id="IPR012551">
    <property type="entry name" value="DUF1707_SHOCT-like"/>
</dbReference>
<keyword evidence="1" id="KW-1133">Transmembrane helix</keyword>
<feature type="transmembrane region" description="Helical" evidence="1">
    <location>
        <begin position="113"/>
        <end position="130"/>
    </location>
</feature>
<dbReference type="Proteomes" id="UP001151002">
    <property type="component" value="Unassembled WGS sequence"/>
</dbReference>
<keyword evidence="1" id="KW-0472">Membrane</keyword>
<evidence type="ECO:0000259" key="2">
    <source>
        <dbReference type="Pfam" id="PF08044"/>
    </source>
</evidence>
<dbReference type="PANTHER" id="PTHR40763">
    <property type="entry name" value="MEMBRANE PROTEIN-RELATED"/>
    <property type="match status" value="1"/>
</dbReference>
<dbReference type="Pfam" id="PF08044">
    <property type="entry name" value="DUF1707"/>
    <property type="match status" value="1"/>
</dbReference>
<protein>
    <submittedName>
        <fullName evidence="3">DUF1707 domain-containing protein</fullName>
    </submittedName>
</protein>